<protein>
    <submittedName>
        <fullName evidence="1">Uncharacterized protein</fullName>
    </submittedName>
</protein>
<reference evidence="1" key="1">
    <citation type="submission" date="2018-11" db="EMBL/GenBank/DDBJ databases">
        <authorList>
            <consortium name="Genoscope - CEA"/>
            <person name="William W."/>
        </authorList>
    </citation>
    <scope>NUCLEOTIDE SEQUENCE</scope>
</reference>
<name>A0A3P5Y0G5_BRACM</name>
<proteinExistence type="predicted"/>
<sequence>MLSQFPGQLSKSQQILKVYRLWCLFKPNLNASSWIHLIQWLMGTYME</sequence>
<organism evidence="1">
    <name type="scientific">Brassica campestris</name>
    <name type="common">Field mustard</name>
    <dbReference type="NCBI Taxonomy" id="3711"/>
    <lineage>
        <taxon>Eukaryota</taxon>
        <taxon>Viridiplantae</taxon>
        <taxon>Streptophyta</taxon>
        <taxon>Embryophyta</taxon>
        <taxon>Tracheophyta</taxon>
        <taxon>Spermatophyta</taxon>
        <taxon>Magnoliopsida</taxon>
        <taxon>eudicotyledons</taxon>
        <taxon>Gunneridae</taxon>
        <taxon>Pentapetalae</taxon>
        <taxon>rosids</taxon>
        <taxon>malvids</taxon>
        <taxon>Brassicales</taxon>
        <taxon>Brassicaceae</taxon>
        <taxon>Brassiceae</taxon>
        <taxon>Brassica</taxon>
    </lineage>
</organism>
<gene>
    <name evidence="1" type="ORF">BRAA09T38220Z</name>
</gene>
<evidence type="ECO:0000313" key="1">
    <source>
        <dbReference type="EMBL" id="VDC60609.1"/>
    </source>
</evidence>
<dbReference type="EMBL" id="LR031568">
    <property type="protein sequence ID" value="VDC60609.1"/>
    <property type="molecule type" value="Genomic_DNA"/>
</dbReference>
<dbReference type="AlphaFoldDB" id="A0A3P5Y0G5"/>
<accession>A0A3P5Y0G5</accession>